<evidence type="ECO:0000256" key="3">
    <source>
        <dbReference type="ARBA" id="ARBA00022737"/>
    </source>
</evidence>
<dbReference type="Gene3D" id="1.10.30.10">
    <property type="entry name" value="High mobility group box domain"/>
    <property type="match status" value="1"/>
</dbReference>
<evidence type="ECO:0000256" key="9">
    <source>
        <dbReference type="ARBA" id="ARBA00023242"/>
    </source>
</evidence>
<dbReference type="AlphaFoldDB" id="A0A7D9HVQ7"/>
<dbReference type="GO" id="GO:0008270">
    <property type="term" value="F:zinc ion binding"/>
    <property type="evidence" value="ECO:0007669"/>
    <property type="project" value="UniProtKB-KW"/>
</dbReference>
<dbReference type="GO" id="GO:0005634">
    <property type="term" value="C:nucleus"/>
    <property type="evidence" value="ECO:0007669"/>
    <property type="project" value="UniProtKB-SubCell"/>
</dbReference>
<dbReference type="EMBL" id="CACRXK020002167">
    <property type="protein sequence ID" value="CAB3993008.1"/>
    <property type="molecule type" value="Genomic_DNA"/>
</dbReference>
<evidence type="ECO:0000256" key="6">
    <source>
        <dbReference type="ARBA" id="ARBA00023015"/>
    </source>
</evidence>
<comment type="subcellular location">
    <subcellularLocation>
        <location evidence="1">Nucleus</location>
    </subcellularLocation>
</comment>
<keyword evidence="8" id="KW-0804">Transcription</keyword>
<evidence type="ECO:0000256" key="1">
    <source>
        <dbReference type="ARBA" id="ARBA00004123"/>
    </source>
</evidence>
<dbReference type="Proteomes" id="UP001152795">
    <property type="component" value="Unassembled WGS sequence"/>
</dbReference>
<evidence type="ECO:0000256" key="2">
    <source>
        <dbReference type="ARBA" id="ARBA00022723"/>
    </source>
</evidence>
<dbReference type="GO" id="GO:0000981">
    <property type="term" value="F:DNA-binding transcription factor activity, RNA polymerase II-specific"/>
    <property type="evidence" value="ECO:0007669"/>
    <property type="project" value="TreeGrafter"/>
</dbReference>
<sequence length="188" mass="21934">MANPLEKQSVKKPTGWNTFYQQVAPGIIQKLGPEANIGKVSTVASKMWRQIGERRKEWKMKAQQTREDLDTEMVQEKLDCEKCGKIFTRSKDLKFHIKGCQQCVCEKCGQKFTHALQLKRHNLKKHSKTFSCKTCGKSFGYKHHLDRHSRVHDTSVFTCKICHTKVKTRSNFIRHMTRQHDGLDPKNY</sequence>
<dbReference type="PANTHER" id="PTHR24394:SF44">
    <property type="entry name" value="ZINC FINGER PROTEIN 271-LIKE"/>
    <property type="match status" value="1"/>
</dbReference>
<dbReference type="FunFam" id="3.30.160.60:FF:000646">
    <property type="entry name" value="Myeloid zinc finger 1"/>
    <property type="match status" value="1"/>
</dbReference>
<keyword evidence="5" id="KW-0862">Zinc</keyword>
<dbReference type="SUPFAM" id="SSF57667">
    <property type="entry name" value="beta-beta-alpha zinc fingers"/>
    <property type="match status" value="2"/>
</dbReference>
<dbReference type="SUPFAM" id="SSF47095">
    <property type="entry name" value="HMG-box"/>
    <property type="match status" value="1"/>
</dbReference>
<comment type="caution">
    <text evidence="10">The sequence shown here is derived from an EMBL/GenBank/DDBJ whole genome shotgun (WGS) entry which is preliminary data.</text>
</comment>
<keyword evidence="2" id="KW-0479">Metal-binding</keyword>
<protein>
    <submittedName>
        <fullName evidence="10">Myoneurin isoform X3</fullName>
    </submittedName>
</protein>
<evidence type="ECO:0000313" key="11">
    <source>
        <dbReference type="Proteomes" id="UP001152795"/>
    </source>
</evidence>
<evidence type="ECO:0000313" key="10">
    <source>
        <dbReference type="EMBL" id="CAB3993008.1"/>
    </source>
</evidence>
<keyword evidence="3" id="KW-0677">Repeat</keyword>
<keyword evidence="4" id="KW-0863">Zinc-finger</keyword>
<reference evidence="10" key="1">
    <citation type="submission" date="2020-04" db="EMBL/GenBank/DDBJ databases">
        <authorList>
            <person name="Alioto T."/>
            <person name="Alioto T."/>
            <person name="Gomez Garrido J."/>
        </authorList>
    </citation>
    <scope>NUCLEOTIDE SEQUENCE</scope>
    <source>
        <strain evidence="10">A484AB</strain>
    </source>
</reference>
<keyword evidence="11" id="KW-1185">Reference proteome</keyword>
<organism evidence="10 11">
    <name type="scientific">Paramuricea clavata</name>
    <name type="common">Red gorgonian</name>
    <name type="synonym">Violescent sea-whip</name>
    <dbReference type="NCBI Taxonomy" id="317549"/>
    <lineage>
        <taxon>Eukaryota</taxon>
        <taxon>Metazoa</taxon>
        <taxon>Cnidaria</taxon>
        <taxon>Anthozoa</taxon>
        <taxon>Octocorallia</taxon>
        <taxon>Malacalcyonacea</taxon>
        <taxon>Plexauridae</taxon>
        <taxon>Paramuricea</taxon>
    </lineage>
</organism>
<dbReference type="GO" id="GO:0003677">
    <property type="term" value="F:DNA binding"/>
    <property type="evidence" value="ECO:0007669"/>
    <property type="project" value="UniProtKB-KW"/>
</dbReference>
<dbReference type="PANTHER" id="PTHR24394">
    <property type="entry name" value="ZINC FINGER PROTEIN"/>
    <property type="match status" value="1"/>
</dbReference>
<dbReference type="PROSITE" id="PS50157">
    <property type="entry name" value="ZINC_FINGER_C2H2_2"/>
    <property type="match status" value="4"/>
</dbReference>
<evidence type="ECO:0000256" key="8">
    <source>
        <dbReference type="ARBA" id="ARBA00023163"/>
    </source>
</evidence>
<keyword evidence="7" id="KW-0238">DNA-binding</keyword>
<dbReference type="InterPro" id="IPR036910">
    <property type="entry name" value="HMG_box_dom_sf"/>
</dbReference>
<evidence type="ECO:0000256" key="7">
    <source>
        <dbReference type="ARBA" id="ARBA00023125"/>
    </source>
</evidence>
<name>A0A7D9HVQ7_PARCT</name>
<dbReference type="SMART" id="SM00355">
    <property type="entry name" value="ZnF_C2H2"/>
    <property type="match status" value="4"/>
</dbReference>
<dbReference type="InterPro" id="IPR036236">
    <property type="entry name" value="Znf_C2H2_sf"/>
</dbReference>
<keyword evidence="6" id="KW-0805">Transcription regulation</keyword>
<evidence type="ECO:0000256" key="5">
    <source>
        <dbReference type="ARBA" id="ARBA00022833"/>
    </source>
</evidence>
<gene>
    <name evidence="10" type="ORF">PACLA_8A002015</name>
</gene>
<evidence type="ECO:0000256" key="4">
    <source>
        <dbReference type="ARBA" id="ARBA00022771"/>
    </source>
</evidence>
<accession>A0A7D9HVQ7</accession>
<proteinExistence type="predicted"/>
<dbReference type="InterPro" id="IPR013087">
    <property type="entry name" value="Znf_C2H2_type"/>
</dbReference>
<dbReference type="OrthoDB" id="5964676at2759"/>
<keyword evidence="9" id="KW-0539">Nucleus</keyword>
<dbReference type="Gene3D" id="3.30.160.60">
    <property type="entry name" value="Classic Zinc Finger"/>
    <property type="match status" value="2"/>
</dbReference>
<dbReference type="PROSITE" id="PS00028">
    <property type="entry name" value="ZINC_FINGER_C2H2_1"/>
    <property type="match status" value="2"/>
</dbReference>
<dbReference type="Pfam" id="PF00096">
    <property type="entry name" value="zf-C2H2"/>
    <property type="match status" value="3"/>
</dbReference>